<protein>
    <recommendedName>
        <fullName evidence="3">WRC domain-containing protein</fullName>
    </recommendedName>
</protein>
<reference evidence="4" key="3">
    <citation type="submission" date="2022-01" db="UniProtKB">
        <authorList>
            <consortium name="EnsemblPlants"/>
        </authorList>
    </citation>
    <scope>IDENTIFICATION</scope>
    <source>
        <strain evidence="4">subsp. vulgare</strain>
    </source>
</reference>
<comment type="caution">
    <text evidence="2">Lacks conserved residue(s) required for the propagation of feature annotation.</text>
</comment>
<reference evidence="4" key="2">
    <citation type="submission" date="2020-10" db="EMBL/GenBank/DDBJ databases">
        <authorList>
            <person name="Scholz U."/>
            <person name="Mascher M."/>
            <person name="Fiebig A."/>
        </authorList>
    </citation>
    <scope>NUCLEOTIDE SEQUENCE [LARGE SCALE GENOMIC DNA]</scope>
    <source>
        <strain evidence="4">cv. Morex</strain>
    </source>
</reference>
<dbReference type="PROSITE" id="PS51667">
    <property type="entry name" value="WRC"/>
    <property type="match status" value="1"/>
</dbReference>
<dbReference type="AlphaFoldDB" id="A0A8I6XJ08"/>
<dbReference type="Pfam" id="PF08879">
    <property type="entry name" value="WRC"/>
    <property type="match status" value="1"/>
</dbReference>
<keyword evidence="1" id="KW-0539">Nucleus</keyword>
<evidence type="ECO:0000256" key="1">
    <source>
        <dbReference type="ARBA" id="ARBA00023242"/>
    </source>
</evidence>
<dbReference type="InterPro" id="IPR014977">
    <property type="entry name" value="WRC_dom"/>
</dbReference>
<evidence type="ECO:0000259" key="3">
    <source>
        <dbReference type="PROSITE" id="PS51667"/>
    </source>
</evidence>
<evidence type="ECO:0000313" key="4">
    <source>
        <dbReference type="EnsemblPlants" id="HORVU.MOREX.r3.5HG0502290.1"/>
    </source>
</evidence>
<feature type="domain" description="WRC" evidence="3">
    <location>
        <begin position="102"/>
        <end position="151"/>
    </location>
</feature>
<dbReference type="Proteomes" id="UP000011116">
    <property type="component" value="Chromosome 5H"/>
</dbReference>
<dbReference type="Gramene" id="HORVU.MOREX.r2.5HG0417100.1">
    <property type="protein sequence ID" value="HORVU.MOREX.r2.5HG0417100.1"/>
    <property type="gene ID" value="HORVU.MOREX.r2.5HG0417100"/>
</dbReference>
<proteinExistence type="predicted"/>
<reference evidence="5" key="1">
    <citation type="journal article" date="2012" name="Nature">
        <title>A physical, genetic and functional sequence assembly of the barley genome.</title>
        <authorList>
            <consortium name="The International Barley Genome Sequencing Consortium"/>
            <person name="Mayer K.F."/>
            <person name="Waugh R."/>
            <person name="Brown J.W."/>
            <person name="Schulman A."/>
            <person name="Langridge P."/>
            <person name="Platzer M."/>
            <person name="Fincher G.B."/>
            <person name="Muehlbauer G.J."/>
            <person name="Sato K."/>
            <person name="Close T.J."/>
            <person name="Wise R.P."/>
            <person name="Stein N."/>
        </authorList>
    </citation>
    <scope>NUCLEOTIDE SEQUENCE [LARGE SCALE GENOMIC DNA]</scope>
    <source>
        <strain evidence="5">cv. Morex</strain>
    </source>
</reference>
<sequence>MDPSSTAMPTENEAAAYLLLLRETAGHPEPEDMDLEEEHYSVPDESTVEVTMDGDKTMVVTNGLIDSSAHEAQDMEEEVDTLDNEEGGEQLKEYYYGPVKITEPVRRCNRNNGRWWVCSKIAYPGYSVCLHHMKNLPEHLKEELHSKDPEASTLRFEVIDWED</sequence>
<organism evidence="4 5">
    <name type="scientific">Hordeum vulgare subsp. vulgare</name>
    <name type="common">Domesticated barley</name>
    <dbReference type="NCBI Taxonomy" id="112509"/>
    <lineage>
        <taxon>Eukaryota</taxon>
        <taxon>Viridiplantae</taxon>
        <taxon>Streptophyta</taxon>
        <taxon>Embryophyta</taxon>
        <taxon>Tracheophyta</taxon>
        <taxon>Spermatophyta</taxon>
        <taxon>Magnoliopsida</taxon>
        <taxon>Liliopsida</taxon>
        <taxon>Poales</taxon>
        <taxon>Poaceae</taxon>
        <taxon>BOP clade</taxon>
        <taxon>Pooideae</taxon>
        <taxon>Triticodae</taxon>
        <taxon>Triticeae</taxon>
        <taxon>Hordeinae</taxon>
        <taxon>Hordeum</taxon>
    </lineage>
</organism>
<dbReference type="Gramene" id="HORVU.MOREX.r3.5HG0502290.1">
    <property type="protein sequence ID" value="HORVU.MOREX.r3.5HG0502290.1"/>
    <property type="gene ID" value="HORVU.MOREX.r3.5HG0502290"/>
</dbReference>
<evidence type="ECO:0000313" key="5">
    <source>
        <dbReference type="Proteomes" id="UP000011116"/>
    </source>
</evidence>
<accession>A0A8I6XJ08</accession>
<evidence type="ECO:0000256" key="2">
    <source>
        <dbReference type="PROSITE-ProRule" id="PRU01002"/>
    </source>
</evidence>
<name>A0A8I6XJ08_HORVV</name>
<dbReference type="EnsemblPlants" id="HORVU.MOREX.r3.5HG0502290.1">
    <property type="protein sequence ID" value="HORVU.MOREX.r3.5HG0502290.1"/>
    <property type="gene ID" value="HORVU.MOREX.r3.5HG0502290"/>
</dbReference>
<keyword evidence="5" id="KW-1185">Reference proteome</keyword>